<dbReference type="InterPro" id="IPR011545">
    <property type="entry name" value="DEAD/DEAH_box_helicase_dom"/>
</dbReference>
<dbReference type="InterPro" id="IPR014014">
    <property type="entry name" value="RNA_helicase_DEAD_Q_motif"/>
</dbReference>
<evidence type="ECO:0000256" key="4">
    <source>
        <dbReference type="ARBA" id="ARBA00022806"/>
    </source>
</evidence>
<dbReference type="InterPro" id="IPR027417">
    <property type="entry name" value="P-loop_NTPase"/>
</dbReference>
<dbReference type="PATRIC" id="fig|857265.3.peg.3883"/>
<dbReference type="PROSITE" id="PS51195">
    <property type="entry name" value="Q_MOTIF"/>
    <property type="match status" value="1"/>
</dbReference>
<dbReference type="InterPro" id="IPR000629">
    <property type="entry name" value="RNA-helicase_DEAD-box_CS"/>
</dbReference>
<evidence type="ECO:0000256" key="8">
    <source>
        <dbReference type="PROSITE-ProRule" id="PRU00552"/>
    </source>
</evidence>
<feature type="compositionally biased region" description="Gly residues" evidence="9">
    <location>
        <begin position="414"/>
        <end position="423"/>
    </location>
</feature>
<dbReference type="GO" id="GO:0005524">
    <property type="term" value="F:ATP binding"/>
    <property type="evidence" value="ECO:0007669"/>
    <property type="project" value="UniProtKB-UniRule"/>
</dbReference>
<evidence type="ECO:0000256" key="1">
    <source>
        <dbReference type="ARBA" id="ARBA00022490"/>
    </source>
</evidence>
<keyword evidence="2 7" id="KW-0547">Nucleotide-binding</keyword>
<dbReference type="Pfam" id="PF00270">
    <property type="entry name" value="DEAD"/>
    <property type="match status" value="1"/>
</dbReference>
<feature type="compositionally biased region" description="Basic and acidic residues" evidence="9">
    <location>
        <begin position="602"/>
        <end position="612"/>
    </location>
</feature>
<dbReference type="Proteomes" id="UP000037939">
    <property type="component" value="Unassembled WGS sequence"/>
</dbReference>
<dbReference type="FunFam" id="3.40.50.300:FF:000468">
    <property type="entry name" value="ATP-dependent RNA helicase RhlE"/>
    <property type="match status" value="1"/>
</dbReference>
<keyword evidence="5 7" id="KW-0067">ATP-binding</keyword>
<dbReference type="InterPro" id="IPR050079">
    <property type="entry name" value="DEAD_box_RNA_helicase"/>
</dbReference>
<dbReference type="GO" id="GO:0016887">
    <property type="term" value="F:ATP hydrolysis activity"/>
    <property type="evidence" value="ECO:0007669"/>
    <property type="project" value="RHEA"/>
</dbReference>
<dbReference type="EC" id="3.6.4.13" evidence="7"/>
<feature type="compositionally biased region" description="Gly residues" evidence="9">
    <location>
        <begin position="541"/>
        <end position="555"/>
    </location>
</feature>
<evidence type="ECO:0000256" key="6">
    <source>
        <dbReference type="ARBA" id="ARBA00047984"/>
    </source>
</evidence>
<evidence type="ECO:0000259" key="12">
    <source>
        <dbReference type="PROSITE" id="PS51195"/>
    </source>
</evidence>
<dbReference type="CDD" id="cd18787">
    <property type="entry name" value="SF2_C_DEAD"/>
    <property type="match status" value="1"/>
</dbReference>
<feature type="compositionally biased region" description="Basic and acidic residues" evidence="9">
    <location>
        <begin position="455"/>
        <end position="465"/>
    </location>
</feature>
<feature type="short sequence motif" description="Q motif" evidence="8">
    <location>
        <begin position="1"/>
        <end position="29"/>
    </location>
</feature>
<evidence type="ECO:0000256" key="3">
    <source>
        <dbReference type="ARBA" id="ARBA00022801"/>
    </source>
</evidence>
<dbReference type="STRING" id="857265.WG78_18970"/>
<dbReference type="PROSITE" id="PS00039">
    <property type="entry name" value="DEAD_ATP_HELICASE"/>
    <property type="match status" value="1"/>
</dbReference>
<dbReference type="PANTHER" id="PTHR47959">
    <property type="entry name" value="ATP-DEPENDENT RNA HELICASE RHLE-RELATED"/>
    <property type="match status" value="1"/>
</dbReference>
<evidence type="ECO:0000259" key="11">
    <source>
        <dbReference type="PROSITE" id="PS51194"/>
    </source>
</evidence>
<keyword evidence="7" id="KW-0690">Ribosome biogenesis</keyword>
<evidence type="ECO:0000313" key="14">
    <source>
        <dbReference type="Proteomes" id="UP000037939"/>
    </source>
</evidence>
<dbReference type="SMART" id="SM00490">
    <property type="entry name" value="HELICc"/>
    <property type="match status" value="1"/>
</dbReference>
<dbReference type="PANTHER" id="PTHR47959:SF13">
    <property type="entry name" value="ATP-DEPENDENT RNA HELICASE RHLE"/>
    <property type="match status" value="1"/>
</dbReference>
<dbReference type="GO" id="GO:0042255">
    <property type="term" value="P:ribosome assembly"/>
    <property type="evidence" value="ECO:0007669"/>
    <property type="project" value="InterPro"/>
</dbReference>
<dbReference type="OrthoDB" id="8520957at2"/>
<dbReference type="GO" id="GO:0005829">
    <property type="term" value="C:cytosol"/>
    <property type="evidence" value="ECO:0007669"/>
    <property type="project" value="TreeGrafter"/>
</dbReference>
<reference evidence="13 14" key="1">
    <citation type="submission" date="2015-07" db="EMBL/GenBank/DDBJ databases">
        <title>Draft genome sequence of the Amantichitinum ursilacus IGB-41, a new chitin-degrading bacterium.</title>
        <authorList>
            <person name="Kirstahler P."/>
            <person name="Guenther M."/>
            <person name="Grumaz C."/>
            <person name="Rupp S."/>
            <person name="Zibek S."/>
            <person name="Sohn K."/>
        </authorList>
    </citation>
    <scope>NUCLEOTIDE SEQUENCE [LARGE SCALE GENOMIC DNA]</scope>
    <source>
        <strain evidence="13 14">IGB-41</strain>
    </source>
</reference>
<dbReference type="PROSITE" id="PS51192">
    <property type="entry name" value="HELICASE_ATP_BIND_1"/>
    <property type="match status" value="1"/>
</dbReference>
<dbReference type="CDD" id="cd00268">
    <property type="entry name" value="DEADc"/>
    <property type="match status" value="1"/>
</dbReference>
<dbReference type="InterPro" id="IPR028622">
    <property type="entry name" value="DEAD_helicase_RhlE"/>
</dbReference>
<dbReference type="Gene3D" id="3.40.50.300">
    <property type="entry name" value="P-loop containing nucleotide triphosphate hydrolases"/>
    <property type="match status" value="2"/>
</dbReference>
<dbReference type="EMBL" id="LAQT01000033">
    <property type="protein sequence ID" value="KPC49968.1"/>
    <property type="molecule type" value="Genomic_DNA"/>
</dbReference>
<evidence type="ECO:0000259" key="10">
    <source>
        <dbReference type="PROSITE" id="PS51192"/>
    </source>
</evidence>
<organism evidence="13 14">
    <name type="scientific">Amantichitinum ursilacus</name>
    <dbReference type="NCBI Taxonomy" id="857265"/>
    <lineage>
        <taxon>Bacteria</taxon>
        <taxon>Pseudomonadati</taxon>
        <taxon>Pseudomonadota</taxon>
        <taxon>Betaproteobacteria</taxon>
        <taxon>Neisseriales</taxon>
        <taxon>Chitinibacteraceae</taxon>
        <taxon>Amantichitinum</taxon>
    </lineage>
</organism>
<comment type="function">
    <text evidence="7">DEAD-box RNA helicase involved in ribosome assembly. Has RNA-dependent ATPase activity and unwinds double-stranded RNA.</text>
</comment>
<protein>
    <recommendedName>
        <fullName evidence="7">ATP-dependent RNA helicase RhlE</fullName>
        <ecNumber evidence="7">3.6.4.13</ecNumber>
    </recommendedName>
</protein>
<feature type="domain" description="DEAD-box RNA helicase Q" evidence="12">
    <location>
        <begin position="1"/>
        <end position="29"/>
    </location>
</feature>
<evidence type="ECO:0000256" key="9">
    <source>
        <dbReference type="SAM" id="MobiDB-lite"/>
    </source>
</evidence>
<sequence>MTFSALGLADELVRAVTELGYTEPTPIQAQAIPAILAGDDIMAGAQTGTGKTAGFTLPILQLLSANPITVKRGEKAPIRALVLTPTRELAAQVEESVRDYGKYTEHKSHCIFGGVSINPQIKALKGRVDILVATPGRLLDHAQQGTVDLSTIEILVLDEADRMLDMGFIHDIKKVLALLPKKRQNLLFSATYSDEIKQLADTLLNQPVLIEVARRNATVEAITQKVVLVDREKKRQLLAHLIKQNNWFQVLVFTRTKHGANRLAEQLSKEEIPALAIHGNKSQSARTRALSEFKSGTLQVLVATDIAARGIDIEELPHVINFELPMVAEDYVHRIGRTGRAGAEGEAVSLVCIDEMRLLSDIEKLTKRSLTREIVPGFEPDPNAKAEPIEQGRRGRQQQGQGRGQGRGEQQARSGGGGRGQRGGQPRRDRAEASADGETAVVGEEGQQPRRPRQPRAEGQPRGEGRSNGQPRQNRGAKTGDGQPRQARGEDGQARAPRGEGRGDGQPRQPRAEGQARGDGQPRAPRGEGQARGDGQARQGRNGGQGGQGGQGRAQGQGAANGQPRQGRGGQGAGTGQPRSNGGARSGGNGNGNSSAAPKVDASLREAIRRGDAQPLSNENTPVSTWFDQPRRTHGRHR</sequence>
<proteinExistence type="inferred from homology"/>
<dbReference type="HAMAP" id="MF_00968">
    <property type="entry name" value="DEAD_helicase_RhlE"/>
    <property type="match status" value="1"/>
</dbReference>
<dbReference type="PROSITE" id="PS51194">
    <property type="entry name" value="HELICASE_CTER"/>
    <property type="match status" value="1"/>
</dbReference>
<dbReference type="InterPro" id="IPR001650">
    <property type="entry name" value="Helicase_C-like"/>
</dbReference>
<dbReference type="GO" id="GO:0009266">
    <property type="term" value="P:response to temperature stimulus"/>
    <property type="evidence" value="ECO:0007669"/>
    <property type="project" value="UniProtKB-ARBA"/>
</dbReference>
<feature type="compositionally biased region" description="Basic and acidic residues" evidence="9">
    <location>
        <begin position="487"/>
        <end position="516"/>
    </location>
</feature>
<keyword evidence="1 7" id="KW-0963">Cytoplasm</keyword>
<feature type="domain" description="Helicase C-terminal" evidence="11">
    <location>
        <begin position="221"/>
        <end position="383"/>
    </location>
</feature>
<evidence type="ECO:0000313" key="13">
    <source>
        <dbReference type="EMBL" id="KPC49968.1"/>
    </source>
</evidence>
<dbReference type="FunFam" id="3.40.50.300:FF:000108">
    <property type="entry name" value="ATP-dependent RNA helicase RhlE"/>
    <property type="match status" value="1"/>
</dbReference>
<dbReference type="GO" id="GO:0003676">
    <property type="term" value="F:nucleic acid binding"/>
    <property type="evidence" value="ECO:0007669"/>
    <property type="project" value="InterPro"/>
</dbReference>
<evidence type="ECO:0000256" key="7">
    <source>
        <dbReference type="HAMAP-Rule" id="MF_00968"/>
    </source>
</evidence>
<evidence type="ECO:0000256" key="2">
    <source>
        <dbReference type="ARBA" id="ARBA00022741"/>
    </source>
</evidence>
<feature type="region of interest" description="Disordered" evidence="9">
    <location>
        <begin position="373"/>
        <end position="638"/>
    </location>
</feature>
<comment type="subcellular location">
    <subcellularLocation>
        <location evidence="7">Cytoplasm</location>
    </subcellularLocation>
</comment>
<feature type="domain" description="Helicase ATP-binding" evidence="10">
    <location>
        <begin position="32"/>
        <end position="210"/>
    </location>
</feature>
<dbReference type="Pfam" id="PF00271">
    <property type="entry name" value="Helicase_C"/>
    <property type="match status" value="1"/>
</dbReference>
<evidence type="ECO:0000256" key="5">
    <source>
        <dbReference type="ARBA" id="ARBA00022840"/>
    </source>
</evidence>
<keyword evidence="4 7" id="KW-0347">Helicase</keyword>
<dbReference type="SUPFAM" id="SSF52540">
    <property type="entry name" value="P-loop containing nucleoside triphosphate hydrolases"/>
    <property type="match status" value="2"/>
</dbReference>
<comment type="similarity">
    <text evidence="7">Belongs to the DEAD box helicase family. RhlE subfamily.</text>
</comment>
<feature type="compositionally biased region" description="Polar residues" evidence="9">
    <location>
        <begin position="615"/>
        <end position="627"/>
    </location>
</feature>
<keyword evidence="14" id="KW-1185">Reference proteome</keyword>
<dbReference type="RefSeq" id="WP_053939381.1">
    <property type="nucleotide sequence ID" value="NZ_LAQT01000033.1"/>
</dbReference>
<name>A0A0N0GLJ7_9NEIS</name>
<dbReference type="GO" id="GO:0003724">
    <property type="term" value="F:RNA helicase activity"/>
    <property type="evidence" value="ECO:0007669"/>
    <property type="project" value="UniProtKB-UniRule"/>
</dbReference>
<gene>
    <name evidence="13" type="primary">rhlE_3</name>
    <name evidence="7" type="synonym">rhlE</name>
    <name evidence="13" type="ORF">WG78_18970</name>
</gene>
<dbReference type="InterPro" id="IPR014001">
    <property type="entry name" value="Helicase_ATP-bd"/>
</dbReference>
<dbReference type="InterPro" id="IPR044742">
    <property type="entry name" value="DEAD/DEAH_RhlB"/>
</dbReference>
<dbReference type="AlphaFoldDB" id="A0A0N0GLJ7"/>
<dbReference type="SMART" id="SM00487">
    <property type="entry name" value="DEXDc"/>
    <property type="match status" value="1"/>
</dbReference>
<comment type="catalytic activity">
    <reaction evidence="6 7">
        <text>ATP + H2O = ADP + phosphate + H(+)</text>
        <dbReference type="Rhea" id="RHEA:13065"/>
        <dbReference type="ChEBI" id="CHEBI:15377"/>
        <dbReference type="ChEBI" id="CHEBI:15378"/>
        <dbReference type="ChEBI" id="CHEBI:30616"/>
        <dbReference type="ChEBI" id="CHEBI:43474"/>
        <dbReference type="ChEBI" id="CHEBI:456216"/>
        <dbReference type="EC" id="3.6.4.13"/>
    </reaction>
</comment>
<accession>A0A0N0GLJ7</accession>
<keyword evidence="3 7" id="KW-0378">Hydrolase</keyword>
<comment type="caution">
    <text evidence="13">The sequence shown here is derived from an EMBL/GenBank/DDBJ whole genome shotgun (WGS) entry which is preliminary data.</text>
</comment>
<feature type="compositionally biased region" description="Basic and acidic residues" evidence="9">
    <location>
        <begin position="382"/>
        <end position="393"/>
    </location>
</feature>
<feature type="compositionally biased region" description="Low complexity" evidence="9">
    <location>
        <begin position="556"/>
        <end position="566"/>
    </location>
</feature>